<dbReference type="AlphaFoldDB" id="A0A2T5HS45"/>
<gene>
    <name evidence="2" type="ORF">C8N42_10412</name>
</gene>
<dbReference type="PROSITE" id="PS51708">
    <property type="entry name" value="CHAD"/>
    <property type="match status" value="1"/>
</dbReference>
<reference evidence="2 3" key="1">
    <citation type="submission" date="2018-04" db="EMBL/GenBank/DDBJ databases">
        <title>Genomic Encyclopedia of Archaeal and Bacterial Type Strains, Phase II (KMG-II): from individual species to whole genera.</title>
        <authorList>
            <person name="Goeker M."/>
        </authorList>
    </citation>
    <scope>NUCLEOTIDE SEQUENCE [LARGE SCALE GENOMIC DNA]</scope>
    <source>
        <strain evidence="2 3">DSM 100434</strain>
    </source>
</reference>
<dbReference type="InterPro" id="IPR038186">
    <property type="entry name" value="CHAD_dom_sf"/>
</dbReference>
<evidence type="ECO:0000259" key="1">
    <source>
        <dbReference type="PROSITE" id="PS51708"/>
    </source>
</evidence>
<dbReference type="RefSeq" id="WP_107815721.1">
    <property type="nucleotide sequence ID" value="NZ_QAOH01000004.1"/>
</dbReference>
<dbReference type="EMBL" id="QAOH01000004">
    <property type="protein sequence ID" value="PTQ74368.1"/>
    <property type="molecule type" value="Genomic_DNA"/>
</dbReference>
<sequence>MSYRIRPKDPDMSATLRRIAEDRLNRAIEATKAETAETRMPAVHDIRKRLKEMRALLRLVRPDFDDFKPADRALRDIGRELSALRDINVRCDTLGHLADYVDLPDDPLAPYLAELTRSRDTAYGPASDSLLATTRTALIAMRDASAHWRLRHNGRKAIFTGLSGTYADAREAMGRARETRAPEDFHEWRKHVKYHFYHAQILSPIWPEAMEPHIAAAEALGELLGQHHDLIVLGEEARAAGLPAAPLAVLEAGLHDRIAALEKQAFLDGARLLADSLEALSRRWSVWYRLWRHAN</sequence>
<proteinExistence type="predicted"/>
<dbReference type="Pfam" id="PF05235">
    <property type="entry name" value="CHAD"/>
    <property type="match status" value="1"/>
</dbReference>
<dbReference type="SMART" id="SM00880">
    <property type="entry name" value="CHAD"/>
    <property type="match status" value="1"/>
</dbReference>
<dbReference type="InterPro" id="IPR007899">
    <property type="entry name" value="CHAD_dom"/>
</dbReference>
<keyword evidence="3" id="KW-1185">Reference proteome</keyword>
<evidence type="ECO:0000313" key="2">
    <source>
        <dbReference type="EMBL" id="PTQ74368.1"/>
    </source>
</evidence>
<dbReference type="OrthoDB" id="9810907at2"/>
<dbReference type="PANTHER" id="PTHR39339:SF1">
    <property type="entry name" value="CHAD DOMAIN-CONTAINING PROTEIN"/>
    <property type="match status" value="1"/>
</dbReference>
<accession>A0A2T5HS45</accession>
<feature type="domain" description="CHAD" evidence="1">
    <location>
        <begin position="9"/>
        <end position="292"/>
    </location>
</feature>
<name>A0A2T5HS45_9RHOB</name>
<dbReference type="Gene3D" id="1.40.20.10">
    <property type="entry name" value="CHAD domain"/>
    <property type="match status" value="1"/>
</dbReference>
<organism evidence="2 3">
    <name type="scientific">Celeribacter persicus</name>
    <dbReference type="NCBI Taxonomy" id="1651082"/>
    <lineage>
        <taxon>Bacteria</taxon>
        <taxon>Pseudomonadati</taxon>
        <taxon>Pseudomonadota</taxon>
        <taxon>Alphaproteobacteria</taxon>
        <taxon>Rhodobacterales</taxon>
        <taxon>Roseobacteraceae</taxon>
        <taxon>Celeribacter</taxon>
    </lineage>
</organism>
<evidence type="ECO:0000313" key="3">
    <source>
        <dbReference type="Proteomes" id="UP000244077"/>
    </source>
</evidence>
<protein>
    <submittedName>
        <fullName evidence="2">CHAD domain-containing protein</fullName>
    </submittedName>
</protein>
<comment type="caution">
    <text evidence="2">The sequence shown here is derived from an EMBL/GenBank/DDBJ whole genome shotgun (WGS) entry which is preliminary data.</text>
</comment>
<dbReference type="PANTHER" id="PTHR39339">
    <property type="entry name" value="SLR1444 PROTEIN"/>
    <property type="match status" value="1"/>
</dbReference>
<dbReference type="Proteomes" id="UP000244077">
    <property type="component" value="Unassembled WGS sequence"/>
</dbReference>